<gene>
    <name evidence="4" type="ordered locus">Tter_2138</name>
</gene>
<dbReference type="GO" id="GO:0016491">
    <property type="term" value="F:oxidoreductase activity"/>
    <property type="evidence" value="ECO:0007669"/>
    <property type="project" value="UniProtKB-KW"/>
</dbReference>
<dbReference type="Pfam" id="PF22725">
    <property type="entry name" value="GFO_IDH_MocA_C3"/>
    <property type="match status" value="1"/>
</dbReference>
<evidence type="ECO:0000259" key="2">
    <source>
        <dbReference type="Pfam" id="PF01408"/>
    </source>
</evidence>
<dbReference type="EMBL" id="CP001826">
    <property type="protein sequence ID" value="ACZ43039.1"/>
    <property type="molecule type" value="Genomic_DNA"/>
</dbReference>
<dbReference type="Pfam" id="PF01408">
    <property type="entry name" value="GFO_IDH_MocA"/>
    <property type="match status" value="1"/>
</dbReference>
<dbReference type="STRING" id="525904.Tter_2138"/>
<organism evidence="4 5">
    <name type="scientific">Thermobaculum terrenum (strain ATCC BAA-798 / CCMEE 7001 / YNP1)</name>
    <dbReference type="NCBI Taxonomy" id="525904"/>
    <lineage>
        <taxon>Bacteria</taxon>
        <taxon>Bacillati</taxon>
        <taxon>Chloroflexota</taxon>
        <taxon>Chloroflexia</taxon>
        <taxon>Candidatus Thermobaculales</taxon>
        <taxon>Candidatus Thermobaculaceae</taxon>
        <taxon>Thermobaculum</taxon>
    </lineage>
</organism>
<dbReference type="OrthoDB" id="9815825at2"/>
<dbReference type="PANTHER" id="PTHR43818">
    <property type="entry name" value="BCDNA.GH03377"/>
    <property type="match status" value="1"/>
</dbReference>
<dbReference type="InterPro" id="IPR055170">
    <property type="entry name" value="GFO_IDH_MocA-like_dom"/>
</dbReference>
<evidence type="ECO:0000313" key="5">
    <source>
        <dbReference type="Proteomes" id="UP000000323"/>
    </source>
</evidence>
<reference evidence="5" key="1">
    <citation type="journal article" date="2010" name="Stand. Genomic Sci.">
        <title>Complete genome sequence of 'Thermobaculum terrenum' type strain (YNP1).</title>
        <authorList>
            <person name="Kiss H."/>
            <person name="Cleland D."/>
            <person name="Lapidus A."/>
            <person name="Lucas S."/>
            <person name="Glavina Del Rio T."/>
            <person name="Nolan M."/>
            <person name="Tice H."/>
            <person name="Han C."/>
            <person name="Goodwin L."/>
            <person name="Pitluck S."/>
            <person name="Liolios K."/>
            <person name="Ivanova N."/>
            <person name="Mavromatis K."/>
            <person name="Ovchinnikova G."/>
            <person name="Pati A."/>
            <person name="Chen A."/>
            <person name="Palaniappan K."/>
            <person name="Land M."/>
            <person name="Hauser L."/>
            <person name="Chang Y."/>
            <person name="Jeffries C."/>
            <person name="Lu M."/>
            <person name="Brettin T."/>
            <person name="Detter J."/>
            <person name="Goker M."/>
            <person name="Tindall B."/>
            <person name="Beck B."/>
            <person name="McDermott T."/>
            <person name="Woyke T."/>
            <person name="Bristow J."/>
            <person name="Eisen J."/>
            <person name="Markowitz V."/>
            <person name="Hugenholtz P."/>
            <person name="Kyrpides N."/>
            <person name="Klenk H."/>
            <person name="Cheng J."/>
        </authorList>
    </citation>
    <scope>NUCLEOTIDE SEQUENCE [LARGE SCALE GENOMIC DNA]</scope>
    <source>
        <strain evidence="5">ATCC BAA-798 / YNP1</strain>
    </source>
</reference>
<dbReference type="SUPFAM" id="SSF51735">
    <property type="entry name" value="NAD(P)-binding Rossmann-fold domains"/>
    <property type="match status" value="1"/>
</dbReference>
<proteinExistence type="predicted"/>
<dbReference type="eggNOG" id="COG0673">
    <property type="taxonomic scope" value="Bacteria"/>
</dbReference>
<feature type="domain" description="GFO/IDH/MocA-like oxidoreductase" evidence="3">
    <location>
        <begin position="133"/>
        <end position="269"/>
    </location>
</feature>
<evidence type="ECO:0000259" key="3">
    <source>
        <dbReference type="Pfam" id="PF22725"/>
    </source>
</evidence>
<evidence type="ECO:0000313" key="4">
    <source>
        <dbReference type="EMBL" id="ACZ43039.1"/>
    </source>
</evidence>
<keyword evidence="1" id="KW-0560">Oxidoreductase</keyword>
<dbReference type="Gene3D" id="3.40.50.720">
    <property type="entry name" value="NAD(P)-binding Rossmann-like Domain"/>
    <property type="match status" value="1"/>
</dbReference>
<protein>
    <submittedName>
        <fullName evidence="4">Oxidoreductase domain protein</fullName>
    </submittedName>
</protein>
<name>D1CH18_THET1</name>
<dbReference type="InterPro" id="IPR036291">
    <property type="entry name" value="NAD(P)-bd_dom_sf"/>
</dbReference>
<feature type="domain" description="Gfo/Idh/MocA-like oxidoreductase N-terminal" evidence="2">
    <location>
        <begin position="5"/>
        <end position="122"/>
    </location>
</feature>
<dbReference type="RefSeq" id="WP_012876070.1">
    <property type="nucleotide sequence ID" value="NC_013526.1"/>
</dbReference>
<dbReference type="HOGENOM" id="CLU_023194_1_4_0"/>
<dbReference type="InterPro" id="IPR050463">
    <property type="entry name" value="Gfo/Idh/MocA_oxidrdct_glycsds"/>
</dbReference>
<dbReference type="Gene3D" id="3.30.360.10">
    <property type="entry name" value="Dihydrodipicolinate Reductase, domain 2"/>
    <property type="match status" value="1"/>
</dbReference>
<sequence>MGKVKLALLGCGDVAQRDYLPEMHRLADRVELVAVCGRSPQRARHVAEAYGIPSWYTDYARMLREAEVDAVLNLTPIQLHAEATLACLAAGKHVYSEKPVATELEDALRIREEASRRGLVVVCAPSVMLFSQVRYVQRLLERGAVGEVHLVHARGYGGVPPWRGYTSDPTPFFAPGGGPLMDMGVYPLHVLTGLFGPVRKVAAMSHRSREAFVVDEGPFAGKLVPIAVDDCWELVLEMEVGVTAVVSANNCVVDTRSPEMEIYGLDGTIGLSLLDVSAPVALLRRGGGWESLKVDHGGRAQGPDHLLGVEHLVDCITSGKPPILSLQQAIHVLEVIKGAERSAASGYTQQLA</sequence>
<dbReference type="Proteomes" id="UP000000323">
    <property type="component" value="Chromosome 2"/>
</dbReference>
<dbReference type="SUPFAM" id="SSF55347">
    <property type="entry name" value="Glyceraldehyde-3-phosphate dehydrogenase-like, C-terminal domain"/>
    <property type="match status" value="1"/>
</dbReference>
<dbReference type="AlphaFoldDB" id="D1CH18"/>
<dbReference type="KEGG" id="ttr:Tter_2138"/>
<dbReference type="PANTHER" id="PTHR43818:SF11">
    <property type="entry name" value="BCDNA.GH03377"/>
    <property type="match status" value="1"/>
</dbReference>
<accession>D1CH18</accession>
<dbReference type="InterPro" id="IPR000683">
    <property type="entry name" value="Gfo/Idh/MocA-like_OxRdtase_N"/>
</dbReference>
<evidence type="ECO:0000256" key="1">
    <source>
        <dbReference type="ARBA" id="ARBA00023002"/>
    </source>
</evidence>
<keyword evidence="5" id="KW-1185">Reference proteome</keyword>
<dbReference type="GO" id="GO:0000166">
    <property type="term" value="F:nucleotide binding"/>
    <property type="evidence" value="ECO:0007669"/>
    <property type="project" value="InterPro"/>
</dbReference>